<dbReference type="SUPFAM" id="SSF55486">
    <property type="entry name" value="Metalloproteases ('zincins'), catalytic domain"/>
    <property type="match status" value="1"/>
</dbReference>
<dbReference type="AlphaFoldDB" id="A0ABD3QWF2"/>
<accession>A0ABD3QWF2</accession>
<evidence type="ECO:0000313" key="3">
    <source>
        <dbReference type="EMBL" id="KAL3804560.1"/>
    </source>
</evidence>
<comment type="caution">
    <text evidence="3">The sequence shown here is derived from an EMBL/GenBank/DDBJ whole genome shotgun (WGS) entry which is preliminary data.</text>
</comment>
<dbReference type="Pfam" id="PF05548">
    <property type="entry name" value="Peptidase_M11"/>
    <property type="match status" value="1"/>
</dbReference>
<sequence>MRNAITAAINAEFGVSNPSALANHVMYCLPTGTMSGIAYAYINSWNSVYSNEWCNYVSGQMHEIGHKLNFAHSNEALGPYKDQTGMMGYSYGSDDGPLMCFNAAKSYQTGWYPTKTVTPVTSSCGDFDGKLFGVSDYGKAGGPGTTIIKINVSNGGPDFFINYNKQSGVNSGTKEAGNQVTIVSAAGEGTGYAESELVAKLIAGASYTISNFEGTGKDVTVTFEGLDTTVSPNPARVVISYDGMVCGSSTSSPITQSPTKSPITSAPVTGSPTKHPITPSPSKAPVNSAPVTPSPSKKPTDSPTRAPVTPPPTRAPVTPCWDKGATCDPNGVHNCCNGCQSNGKWAGTCK</sequence>
<keyword evidence="4" id="KW-1185">Reference proteome</keyword>
<feature type="domain" description="Peptidase M11 gametolysin" evidence="2">
    <location>
        <begin position="6"/>
        <end position="112"/>
    </location>
</feature>
<name>A0ABD3QWF2_9STRA</name>
<protein>
    <recommendedName>
        <fullName evidence="2">Peptidase M11 gametolysin domain-containing protein</fullName>
    </recommendedName>
</protein>
<evidence type="ECO:0000259" key="2">
    <source>
        <dbReference type="Pfam" id="PF05548"/>
    </source>
</evidence>
<dbReference type="Proteomes" id="UP001530400">
    <property type="component" value="Unassembled WGS sequence"/>
</dbReference>
<reference evidence="3 4" key="1">
    <citation type="submission" date="2024-10" db="EMBL/GenBank/DDBJ databases">
        <title>Updated reference genomes for cyclostephanoid diatoms.</title>
        <authorList>
            <person name="Roberts W.R."/>
            <person name="Alverson A.J."/>
        </authorList>
    </citation>
    <scope>NUCLEOTIDE SEQUENCE [LARGE SCALE GENOMIC DNA]</scope>
    <source>
        <strain evidence="3 4">AJA010-31</strain>
    </source>
</reference>
<feature type="compositionally biased region" description="Low complexity" evidence="1">
    <location>
        <begin position="290"/>
        <end position="307"/>
    </location>
</feature>
<feature type="region of interest" description="Disordered" evidence="1">
    <location>
        <begin position="249"/>
        <end position="319"/>
    </location>
</feature>
<feature type="compositionally biased region" description="Low complexity" evidence="1">
    <location>
        <begin position="249"/>
        <end position="265"/>
    </location>
</feature>
<dbReference type="EMBL" id="JALLPJ020000038">
    <property type="protein sequence ID" value="KAL3804560.1"/>
    <property type="molecule type" value="Genomic_DNA"/>
</dbReference>
<gene>
    <name evidence="3" type="ORF">ACHAWO_005455</name>
</gene>
<proteinExistence type="predicted"/>
<dbReference type="InterPro" id="IPR008752">
    <property type="entry name" value="Peptidase_M11"/>
</dbReference>
<evidence type="ECO:0000256" key="1">
    <source>
        <dbReference type="SAM" id="MobiDB-lite"/>
    </source>
</evidence>
<evidence type="ECO:0000313" key="4">
    <source>
        <dbReference type="Proteomes" id="UP001530400"/>
    </source>
</evidence>
<organism evidence="3 4">
    <name type="scientific">Cyclotella atomus</name>
    <dbReference type="NCBI Taxonomy" id="382360"/>
    <lineage>
        <taxon>Eukaryota</taxon>
        <taxon>Sar</taxon>
        <taxon>Stramenopiles</taxon>
        <taxon>Ochrophyta</taxon>
        <taxon>Bacillariophyta</taxon>
        <taxon>Coscinodiscophyceae</taxon>
        <taxon>Thalassiosirophycidae</taxon>
        <taxon>Stephanodiscales</taxon>
        <taxon>Stephanodiscaceae</taxon>
        <taxon>Cyclotella</taxon>
    </lineage>
</organism>